<dbReference type="Proteomes" id="UP000276133">
    <property type="component" value="Unassembled WGS sequence"/>
</dbReference>
<name>A0A3M7Q5P7_BRAPC</name>
<evidence type="ECO:0000313" key="1">
    <source>
        <dbReference type="EMBL" id="RNA06766.1"/>
    </source>
</evidence>
<comment type="caution">
    <text evidence="1">The sequence shown here is derived from an EMBL/GenBank/DDBJ whole genome shotgun (WGS) entry which is preliminary data.</text>
</comment>
<reference evidence="1 2" key="1">
    <citation type="journal article" date="2018" name="Sci. Rep.">
        <title>Genomic signatures of local adaptation to the degree of environmental predictability in rotifers.</title>
        <authorList>
            <person name="Franch-Gras L."/>
            <person name="Hahn C."/>
            <person name="Garcia-Roger E.M."/>
            <person name="Carmona M.J."/>
            <person name="Serra M."/>
            <person name="Gomez A."/>
        </authorList>
    </citation>
    <scope>NUCLEOTIDE SEQUENCE [LARGE SCALE GENOMIC DNA]</scope>
    <source>
        <strain evidence="1">HYR1</strain>
    </source>
</reference>
<organism evidence="1 2">
    <name type="scientific">Brachionus plicatilis</name>
    <name type="common">Marine rotifer</name>
    <name type="synonym">Brachionus muelleri</name>
    <dbReference type="NCBI Taxonomy" id="10195"/>
    <lineage>
        <taxon>Eukaryota</taxon>
        <taxon>Metazoa</taxon>
        <taxon>Spiralia</taxon>
        <taxon>Gnathifera</taxon>
        <taxon>Rotifera</taxon>
        <taxon>Eurotatoria</taxon>
        <taxon>Monogononta</taxon>
        <taxon>Pseudotrocha</taxon>
        <taxon>Ploima</taxon>
        <taxon>Brachionidae</taxon>
        <taxon>Brachionus</taxon>
    </lineage>
</organism>
<evidence type="ECO:0000313" key="2">
    <source>
        <dbReference type="Proteomes" id="UP000276133"/>
    </source>
</evidence>
<protein>
    <submittedName>
        <fullName evidence="1">Uncharacterized protein</fullName>
    </submittedName>
</protein>
<sequence length="60" mass="7055">MNTKTLQTNLLKIKHFIKLHSALVNPAKFVKNFRLFFIFINEKIYLISYKVSIVLAELSN</sequence>
<dbReference type="AlphaFoldDB" id="A0A3M7Q5P7"/>
<dbReference type="EMBL" id="REGN01007294">
    <property type="protein sequence ID" value="RNA06766.1"/>
    <property type="molecule type" value="Genomic_DNA"/>
</dbReference>
<accession>A0A3M7Q5P7</accession>
<gene>
    <name evidence="1" type="ORF">BpHYR1_045545</name>
</gene>
<keyword evidence="2" id="KW-1185">Reference proteome</keyword>
<proteinExistence type="predicted"/>